<feature type="transmembrane region" description="Helical" evidence="1">
    <location>
        <begin position="59"/>
        <end position="79"/>
    </location>
</feature>
<dbReference type="EMBL" id="JAUDEO010000042">
    <property type="protein sequence ID" value="MDM8334338.1"/>
    <property type="molecule type" value="Genomic_DNA"/>
</dbReference>
<accession>A0ABT7VNM3</accession>
<dbReference type="RefSeq" id="WP_289560797.1">
    <property type="nucleotide sequence ID" value="NZ_JAUDEO010000042.1"/>
</dbReference>
<sequence length="111" mass="12686">MLKLTAEAMVIILLFANFFGNRCKKEKHVSDWLGISRVAFFILLALSVVKLILNFPVVLILNILWLLYLIATYIFLENTFRLKRETFGNPLRATGVTIVLVVALIIVVVFF</sequence>
<evidence type="ECO:0000313" key="3">
    <source>
        <dbReference type="Proteomes" id="UP001529423"/>
    </source>
</evidence>
<evidence type="ECO:0000313" key="2">
    <source>
        <dbReference type="EMBL" id="MDM8334338.1"/>
    </source>
</evidence>
<gene>
    <name evidence="2" type="ORF">QUW46_07120</name>
</gene>
<feature type="transmembrane region" description="Helical" evidence="1">
    <location>
        <begin position="35"/>
        <end position="53"/>
    </location>
</feature>
<evidence type="ECO:0008006" key="4">
    <source>
        <dbReference type="Google" id="ProtNLM"/>
    </source>
</evidence>
<name>A0ABT7VNM3_9LACO</name>
<keyword evidence="1" id="KW-1133">Transmembrane helix</keyword>
<organism evidence="2 3">
    <name type="scientific">Limosilactobacillus panis</name>
    <dbReference type="NCBI Taxonomy" id="47493"/>
    <lineage>
        <taxon>Bacteria</taxon>
        <taxon>Bacillati</taxon>
        <taxon>Bacillota</taxon>
        <taxon>Bacilli</taxon>
        <taxon>Lactobacillales</taxon>
        <taxon>Lactobacillaceae</taxon>
        <taxon>Limosilactobacillus</taxon>
    </lineage>
</organism>
<keyword evidence="1" id="KW-0472">Membrane</keyword>
<feature type="transmembrane region" description="Helical" evidence="1">
    <location>
        <begin position="6"/>
        <end position="23"/>
    </location>
</feature>
<feature type="transmembrane region" description="Helical" evidence="1">
    <location>
        <begin position="91"/>
        <end position="110"/>
    </location>
</feature>
<evidence type="ECO:0000256" key="1">
    <source>
        <dbReference type="SAM" id="Phobius"/>
    </source>
</evidence>
<keyword evidence="3" id="KW-1185">Reference proteome</keyword>
<comment type="caution">
    <text evidence="2">The sequence shown here is derived from an EMBL/GenBank/DDBJ whole genome shotgun (WGS) entry which is preliminary data.</text>
</comment>
<dbReference type="Proteomes" id="UP001529423">
    <property type="component" value="Unassembled WGS sequence"/>
</dbReference>
<reference evidence="2" key="2">
    <citation type="submission" date="2023-06" db="EMBL/GenBank/DDBJ databases">
        <authorList>
            <person name="Zeman M."/>
            <person name="Kubasova T."/>
            <person name="Jahodarova E."/>
            <person name="Nykrynova M."/>
            <person name="Rychlik I."/>
        </authorList>
    </citation>
    <scope>NUCLEOTIDE SEQUENCE</scope>
    <source>
        <strain evidence="2">105_WCHN</strain>
    </source>
</reference>
<protein>
    <recommendedName>
        <fullName evidence="4">DUF4181 domain-containing protein</fullName>
    </recommendedName>
</protein>
<reference evidence="2" key="1">
    <citation type="submission" date="2023-06" db="EMBL/GenBank/DDBJ databases">
        <title>Identification and characterization of horizontal gene transfer across gut microbiota members of farm animals based on homology search.</title>
        <authorList>
            <person name="Schwarzerova J."/>
            <person name="Nykrynova M."/>
            <person name="Jureckova K."/>
            <person name="Cejkova D."/>
            <person name="Rychlik I."/>
        </authorList>
    </citation>
    <scope>NUCLEOTIDE SEQUENCE</scope>
    <source>
        <strain evidence="2">105_WCHN</strain>
    </source>
</reference>
<keyword evidence="1" id="KW-0812">Transmembrane</keyword>
<proteinExistence type="predicted"/>